<dbReference type="Proteomes" id="UP000030712">
    <property type="component" value="Segment"/>
</dbReference>
<sequence length="107" mass="11489">MNGEQLKAEGQAKALKRAGSEWLATALAKLKEYATGEFCYGVNAITIDTFRIEGGCPEPKNPNAWGALPKAAVRAGILLPTDRTSKAARPQAQARVVRVWEVNPAVL</sequence>
<dbReference type="GeneID" id="54974273"/>
<name>A0A0A1I623_9CAUD</name>
<dbReference type="KEGG" id="vg:54974273"/>
<accession>A0A0A1I623</accession>
<protein>
    <submittedName>
        <fullName evidence="1">Uncharacterized protein</fullName>
    </submittedName>
</protein>
<dbReference type="RefSeq" id="YP_009784276.1">
    <property type="nucleotide sequence ID" value="NC_047743.1"/>
</dbReference>
<dbReference type="EMBL" id="HG793132">
    <property type="protein sequence ID" value="CDK30086.1"/>
    <property type="molecule type" value="Genomic_DNA"/>
</dbReference>
<proteinExistence type="predicted"/>
<evidence type="ECO:0000313" key="1">
    <source>
        <dbReference type="EMBL" id="CDK30086.1"/>
    </source>
</evidence>
<reference evidence="1 2" key="1">
    <citation type="submission" date="2013-10" db="EMBL/GenBank/DDBJ databases">
        <title>Novel phages display a temperature dependent lifestyle choice that underpins the population dynamics of a tropical bacterial pathogen.</title>
        <authorList>
            <person name="Shan J."/>
            <person name="Korbrisate S."/>
            <person name="Adler-Lazer N."/>
            <person name="Clokie M."/>
            <person name="Galyov E."/>
        </authorList>
    </citation>
    <scope>NUCLEOTIDE SEQUENCE [LARGE SCALE GENOMIC DNA]</scope>
</reference>
<keyword evidence="2" id="KW-1185">Reference proteome</keyword>
<organism evidence="1 2">
    <name type="scientific">Burkholderia phage Bp-AMP1</name>
    <dbReference type="NCBI Taxonomy" id="1432428"/>
    <lineage>
        <taxon>Viruses</taxon>
        <taxon>Duplodnaviria</taxon>
        <taxon>Heunggongvirae</taxon>
        <taxon>Uroviricota</taxon>
        <taxon>Caudoviricetes</taxon>
        <taxon>Autographivirales</taxon>
        <taxon>Autonotataviridae</taxon>
        <taxon>Ampunavirus</taxon>
        <taxon>Ampunavirus BpAMP1</taxon>
    </lineage>
</organism>
<evidence type="ECO:0000313" key="2">
    <source>
        <dbReference type="Proteomes" id="UP000030712"/>
    </source>
</evidence>